<evidence type="ECO:0000256" key="3">
    <source>
        <dbReference type="ARBA" id="ARBA00022679"/>
    </source>
</evidence>
<dbReference type="InterPro" id="IPR000394">
    <property type="entry name" value="RNA_pol_sigma_54"/>
</dbReference>
<keyword evidence="4 9" id="KW-0548">Nucleotidyltransferase</keyword>
<organism evidence="13 14">
    <name type="scientific">Gemmobacter lanyuensis</name>
    <dbReference type="NCBI Taxonomy" id="1054497"/>
    <lineage>
        <taxon>Bacteria</taxon>
        <taxon>Pseudomonadati</taxon>
        <taxon>Pseudomonadota</taxon>
        <taxon>Alphaproteobacteria</taxon>
        <taxon>Rhodobacterales</taxon>
        <taxon>Paracoccaceae</taxon>
        <taxon>Gemmobacter</taxon>
    </lineage>
</organism>
<dbReference type="CDD" id="cd00093">
    <property type="entry name" value="HTH_XRE"/>
    <property type="match status" value="1"/>
</dbReference>
<dbReference type="RefSeq" id="WP_189631935.1">
    <property type="nucleotide sequence ID" value="NZ_BMYQ01000001.1"/>
</dbReference>
<dbReference type="GO" id="GO:0001216">
    <property type="term" value="F:DNA-binding transcription activator activity"/>
    <property type="evidence" value="ECO:0007669"/>
    <property type="project" value="InterPro"/>
</dbReference>
<evidence type="ECO:0000259" key="11">
    <source>
        <dbReference type="Pfam" id="PF04552"/>
    </source>
</evidence>
<dbReference type="Gene3D" id="1.10.10.60">
    <property type="entry name" value="Homeodomain-like"/>
    <property type="match status" value="1"/>
</dbReference>
<dbReference type="PRINTS" id="PR00045">
    <property type="entry name" value="SIGMA54FCT"/>
</dbReference>
<dbReference type="GO" id="GO:0000428">
    <property type="term" value="C:DNA-directed RNA polymerase complex"/>
    <property type="evidence" value="ECO:0007669"/>
    <property type="project" value="UniProtKB-KW"/>
</dbReference>
<dbReference type="Pfam" id="PF04963">
    <property type="entry name" value="Sigma54_CBD"/>
    <property type="match status" value="1"/>
</dbReference>
<evidence type="ECO:0000256" key="10">
    <source>
        <dbReference type="SAM" id="MobiDB-lite"/>
    </source>
</evidence>
<comment type="caution">
    <text evidence="13">The sequence shown here is derived from an EMBL/GenBank/DDBJ whole genome shotgun (WGS) entry which is preliminary data.</text>
</comment>
<comment type="similarity">
    <text evidence="1 9">Belongs to the sigma-54 factor family.</text>
</comment>
<dbReference type="Gene3D" id="1.10.10.1330">
    <property type="entry name" value="RNA polymerase sigma-54 factor, core-binding domain"/>
    <property type="match status" value="1"/>
</dbReference>
<dbReference type="PIRSF" id="PIRSF000774">
    <property type="entry name" value="RpoN"/>
    <property type="match status" value="1"/>
</dbReference>
<evidence type="ECO:0000256" key="5">
    <source>
        <dbReference type="ARBA" id="ARBA00023015"/>
    </source>
</evidence>
<keyword evidence="3 9" id="KW-0808">Transferase</keyword>
<reference evidence="13" key="1">
    <citation type="journal article" date="2014" name="Int. J. Syst. Evol. Microbiol.">
        <title>Complete genome sequence of Corynebacterium casei LMG S-19264T (=DSM 44701T), isolated from a smear-ripened cheese.</title>
        <authorList>
            <consortium name="US DOE Joint Genome Institute (JGI-PGF)"/>
            <person name="Walter F."/>
            <person name="Albersmeier A."/>
            <person name="Kalinowski J."/>
            <person name="Ruckert C."/>
        </authorList>
    </citation>
    <scope>NUCLEOTIDE SEQUENCE</scope>
    <source>
        <strain evidence="13">KCTC 23714</strain>
    </source>
</reference>
<dbReference type="PANTHER" id="PTHR32248">
    <property type="entry name" value="RNA POLYMERASE SIGMA-54 FACTOR"/>
    <property type="match status" value="1"/>
</dbReference>
<keyword evidence="6 9" id="KW-0731">Sigma factor</keyword>
<keyword evidence="14" id="KW-1185">Reference proteome</keyword>
<keyword evidence="5 9" id="KW-0805">Transcription regulation</keyword>
<dbReference type="InterPro" id="IPR007634">
    <property type="entry name" value="RNA_pol_sigma_54_DNA-bd"/>
</dbReference>
<evidence type="ECO:0000256" key="2">
    <source>
        <dbReference type="ARBA" id="ARBA00022478"/>
    </source>
</evidence>
<dbReference type="PROSITE" id="PS00717">
    <property type="entry name" value="SIGMA54_1"/>
    <property type="match status" value="1"/>
</dbReference>
<evidence type="ECO:0000259" key="12">
    <source>
        <dbReference type="Pfam" id="PF04963"/>
    </source>
</evidence>
<reference evidence="13" key="2">
    <citation type="submission" date="2020-09" db="EMBL/GenBank/DDBJ databases">
        <authorList>
            <person name="Sun Q."/>
            <person name="Kim S."/>
        </authorList>
    </citation>
    <scope>NUCLEOTIDE SEQUENCE</scope>
    <source>
        <strain evidence="13">KCTC 23714</strain>
    </source>
</reference>
<dbReference type="EMBL" id="BMYQ01000001">
    <property type="protein sequence ID" value="GGW21465.1"/>
    <property type="molecule type" value="Genomic_DNA"/>
</dbReference>
<gene>
    <name evidence="13" type="primary">rpoN2</name>
    <name evidence="13" type="ORF">GCM10011452_01930</name>
</gene>
<dbReference type="InterPro" id="IPR007046">
    <property type="entry name" value="RNA_pol_sigma_54_core-bd"/>
</dbReference>
<evidence type="ECO:0000256" key="4">
    <source>
        <dbReference type="ARBA" id="ARBA00022695"/>
    </source>
</evidence>
<evidence type="ECO:0000313" key="14">
    <source>
        <dbReference type="Proteomes" id="UP000628984"/>
    </source>
</evidence>
<dbReference type="InterPro" id="IPR001387">
    <property type="entry name" value="Cro/C1-type_HTH"/>
</dbReference>
<dbReference type="InterPro" id="IPR038709">
    <property type="entry name" value="RpoN_core-bd_sf"/>
</dbReference>
<dbReference type="GO" id="GO:0016987">
    <property type="term" value="F:sigma factor activity"/>
    <property type="evidence" value="ECO:0007669"/>
    <property type="project" value="UniProtKB-KW"/>
</dbReference>
<dbReference type="PANTHER" id="PTHR32248:SF4">
    <property type="entry name" value="RNA POLYMERASE SIGMA-54 FACTOR"/>
    <property type="match status" value="1"/>
</dbReference>
<dbReference type="GO" id="GO:0016779">
    <property type="term" value="F:nucleotidyltransferase activity"/>
    <property type="evidence" value="ECO:0007669"/>
    <property type="project" value="UniProtKB-KW"/>
</dbReference>
<dbReference type="Pfam" id="PF04552">
    <property type="entry name" value="Sigma54_DBD"/>
    <property type="match status" value="1"/>
</dbReference>
<dbReference type="GO" id="GO:0003677">
    <property type="term" value="F:DNA binding"/>
    <property type="evidence" value="ECO:0007669"/>
    <property type="project" value="UniProtKB-KW"/>
</dbReference>
<keyword evidence="8 9" id="KW-0804">Transcription</keyword>
<evidence type="ECO:0000256" key="8">
    <source>
        <dbReference type="ARBA" id="ARBA00023163"/>
    </source>
</evidence>
<protein>
    <recommendedName>
        <fullName evidence="9">RNA polymerase sigma-54 factor</fullName>
    </recommendedName>
</protein>
<proteinExistence type="inferred from homology"/>
<dbReference type="GO" id="GO:0006352">
    <property type="term" value="P:DNA-templated transcription initiation"/>
    <property type="evidence" value="ECO:0007669"/>
    <property type="project" value="InterPro"/>
</dbReference>
<keyword evidence="7 9" id="KW-0238">DNA-binding</keyword>
<feature type="domain" description="RNA polymerase sigma factor 54 DNA-binding" evidence="11">
    <location>
        <begin position="284"/>
        <end position="443"/>
    </location>
</feature>
<name>A0A918MGZ8_9RHOB</name>
<dbReference type="AlphaFoldDB" id="A0A918MGZ8"/>
<keyword evidence="2 9" id="KW-0240">DNA-directed RNA polymerase</keyword>
<accession>A0A918MGZ8</accession>
<evidence type="ECO:0000256" key="7">
    <source>
        <dbReference type="ARBA" id="ARBA00023125"/>
    </source>
</evidence>
<dbReference type="Proteomes" id="UP000628984">
    <property type="component" value="Unassembled WGS sequence"/>
</dbReference>
<evidence type="ECO:0000256" key="6">
    <source>
        <dbReference type="ARBA" id="ARBA00023082"/>
    </source>
</evidence>
<dbReference type="PROSITE" id="PS50044">
    <property type="entry name" value="SIGMA54_3"/>
    <property type="match status" value="1"/>
</dbReference>
<dbReference type="Pfam" id="PF00309">
    <property type="entry name" value="Sigma54_AID"/>
    <property type="match status" value="1"/>
</dbReference>
<comment type="function">
    <text evidence="9">Sigma factors are initiation factors that promote the attachment of RNA polymerase to specific initiation sites and are then released.</text>
</comment>
<sequence length="452" mass="49324">MHIGPSHAFHQRQSLVVTAQLQQAIRLLQMGNTELQGFIEAQAEENPFVDARAPQPAPPRDRPLPASVTRRSSDDDWDRIAALPDDRGPSLYAHVEAHVEALGLTPREARIAGAFLDALEPSGWIGQSVAEVAAQAGVTETEAETVLNLMQRIEPAGLFARNLAECLYLQARAQRLLTPVFEAVLRNLPLVAAADMAGLARVCRCQIEDLRPALRELRALDPKPGAQFDATPVPQLPPDLIARRGADGWVVDLNRSTLPSIVVRAGDKDQPTPREPAARAEAARYIAERLSVARWLARAVAHRNETSLRIGAEIVRRQQGFLEHGPASLRPMTLREVAEAVGVHESTVSRVCSGLMMATPQGCFPLKHFFTAALSASSGDEAGSAGAVRHRIRELIRAESPRDPLSDEAIAQIVSSEGIQLARRTVAKYREMMDIPSSAARRRRAILDAQTR</sequence>
<evidence type="ECO:0000313" key="13">
    <source>
        <dbReference type="EMBL" id="GGW21465.1"/>
    </source>
</evidence>
<dbReference type="NCBIfam" id="TIGR02395">
    <property type="entry name" value="rpoN_sigma"/>
    <property type="match status" value="1"/>
</dbReference>
<evidence type="ECO:0000256" key="9">
    <source>
        <dbReference type="PIRNR" id="PIRNR000774"/>
    </source>
</evidence>
<evidence type="ECO:0000256" key="1">
    <source>
        <dbReference type="ARBA" id="ARBA00008798"/>
    </source>
</evidence>
<feature type="region of interest" description="Disordered" evidence="10">
    <location>
        <begin position="50"/>
        <end position="75"/>
    </location>
</feature>
<feature type="domain" description="RNA polymerase sigma factor 54 core-binding" evidence="12">
    <location>
        <begin position="87"/>
        <end position="264"/>
    </location>
</feature>
<dbReference type="PROSITE" id="PS00718">
    <property type="entry name" value="SIGMA54_2"/>
    <property type="match status" value="1"/>
</dbReference>